<comment type="caution">
    <text evidence="3">The sequence shown here is derived from an EMBL/GenBank/DDBJ whole genome shotgun (WGS) entry which is preliminary data.</text>
</comment>
<dbReference type="Pfam" id="PF20434">
    <property type="entry name" value="BD-FAE"/>
    <property type="match status" value="1"/>
</dbReference>
<organism evidence="3 4">
    <name type="scientific">Levilactobacillus namurensis DSM 19117</name>
    <dbReference type="NCBI Taxonomy" id="1423773"/>
    <lineage>
        <taxon>Bacteria</taxon>
        <taxon>Bacillati</taxon>
        <taxon>Bacillota</taxon>
        <taxon>Bacilli</taxon>
        <taxon>Lactobacillales</taxon>
        <taxon>Lactobacillaceae</taxon>
        <taxon>Levilactobacillus</taxon>
    </lineage>
</organism>
<reference evidence="3 4" key="1">
    <citation type="journal article" date="2015" name="Genome Announc.">
        <title>Expanding the biotechnology potential of lactobacilli through comparative genomics of 213 strains and associated genera.</title>
        <authorList>
            <person name="Sun Z."/>
            <person name="Harris H.M."/>
            <person name="McCann A."/>
            <person name="Guo C."/>
            <person name="Argimon S."/>
            <person name="Zhang W."/>
            <person name="Yang X."/>
            <person name="Jeffery I.B."/>
            <person name="Cooney J.C."/>
            <person name="Kagawa T.F."/>
            <person name="Liu W."/>
            <person name="Song Y."/>
            <person name="Salvetti E."/>
            <person name="Wrobel A."/>
            <person name="Rasinkangas P."/>
            <person name="Parkhill J."/>
            <person name="Rea M.C."/>
            <person name="O'Sullivan O."/>
            <person name="Ritari J."/>
            <person name="Douillard F.P."/>
            <person name="Paul Ross R."/>
            <person name="Yang R."/>
            <person name="Briner A.E."/>
            <person name="Felis G.E."/>
            <person name="de Vos W.M."/>
            <person name="Barrangou R."/>
            <person name="Klaenhammer T.R."/>
            <person name="Caufield P.W."/>
            <person name="Cui Y."/>
            <person name="Zhang H."/>
            <person name="O'Toole P.W."/>
        </authorList>
    </citation>
    <scope>NUCLEOTIDE SEQUENCE [LARGE SCALE GENOMIC DNA]</scope>
    <source>
        <strain evidence="3 4">DSM 19117</strain>
    </source>
</reference>
<feature type="region of interest" description="Disordered" evidence="1">
    <location>
        <begin position="376"/>
        <end position="422"/>
    </location>
</feature>
<evidence type="ECO:0000313" key="4">
    <source>
        <dbReference type="Proteomes" id="UP000051162"/>
    </source>
</evidence>
<dbReference type="PATRIC" id="fig|1423773.3.peg.1414"/>
<name>A0A0R1K9A6_9LACO</name>
<evidence type="ECO:0000313" key="3">
    <source>
        <dbReference type="EMBL" id="KRK76442.1"/>
    </source>
</evidence>
<dbReference type="PROSITE" id="PS51257">
    <property type="entry name" value="PROKAR_LIPOPROTEIN"/>
    <property type="match status" value="1"/>
</dbReference>
<protein>
    <submittedName>
        <fullName evidence="3">Tannase</fullName>
    </submittedName>
</protein>
<feature type="domain" description="BD-FAE-like" evidence="2">
    <location>
        <begin position="141"/>
        <end position="244"/>
    </location>
</feature>
<dbReference type="InterPro" id="IPR049492">
    <property type="entry name" value="BD-FAE-like_dom"/>
</dbReference>
<dbReference type="Gene3D" id="3.40.50.1820">
    <property type="entry name" value="alpha/beta hydrolase"/>
    <property type="match status" value="1"/>
</dbReference>
<gene>
    <name evidence="3" type="ORF">FD30_GL001379</name>
</gene>
<accession>A0A0R1K9A6</accession>
<evidence type="ECO:0000256" key="1">
    <source>
        <dbReference type="SAM" id="MobiDB-lite"/>
    </source>
</evidence>
<dbReference type="SUPFAM" id="SSF53474">
    <property type="entry name" value="alpha/beta-Hydrolases"/>
    <property type="match status" value="1"/>
</dbReference>
<dbReference type="NCBIfam" id="NF041555">
    <property type="entry name" value="tannase_A"/>
    <property type="match status" value="1"/>
</dbReference>
<dbReference type="Proteomes" id="UP000051162">
    <property type="component" value="Unassembled WGS sequence"/>
</dbReference>
<feature type="compositionally biased region" description="Low complexity" evidence="1">
    <location>
        <begin position="393"/>
        <end position="412"/>
    </location>
</feature>
<sequence length="638" mass="69759">MINEIKGVSMTMIRHKAIPVISGLLILLVTTTACARTASHTKKQTTQQKVTKATKLSVTKRDVSNAKKLLLKTSKWRYNAKHQVYYQVGVRYGTKTTSKTYESMGIFIPAQYVTATKSGSKTYHLKVNSKRKVNGYSAKTAPIVMPINTPGYAAQAAPTGYDQSSAKYTKAGFIYVLAGCHGLNQTDKTNGSAPWGVTDLKAAVRTLRLNQSRLAGNTNRIFTFGHSGGGAQSSLMGTTGDSKQYLKYLRAIGAPLATTSGQATSDAIMGAMAWCPVTSLDTANEAYEWNMGQYATTGTRKSGTWTKALSNDLATRYAKYLNQLKLKNTDGTTLKLNNSGSGIYTSGTYAKYLKQEVQQSLNNFLKDTTFPYKATTMSGPSGAAKQSGSQKMPSGQKPSGKKPSGQSSTGKPASGSMGQQSSGKTYKTVQAYIKSLNKKQTWVHYNAKTNTATITSMAAFVKYCKTASKDVGAFDGLTRQQTENQLFATTGHTSNHFDHTIQQLLKQNGSRYAQASGSYRSSYLKAYTQDLKRRDNQGSTIQQRLNLYNPMYFLNSYYHGANTSKVAKYWRIRTGINQGDAALTVETNLKLALQQNAQVDSVDFATVWGQGHTEAERTGNHETNFIKWVNRKLQATAD</sequence>
<dbReference type="STRING" id="1423773.FD30_GL001379"/>
<evidence type="ECO:0000259" key="2">
    <source>
        <dbReference type="Pfam" id="PF20434"/>
    </source>
</evidence>
<dbReference type="EMBL" id="AZDT01000019">
    <property type="protein sequence ID" value="KRK76442.1"/>
    <property type="molecule type" value="Genomic_DNA"/>
</dbReference>
<dbReference type="InterPro" id="IPR029058">
    <property type="entry name" value="AB_hydrolase_fold"/>
</dbReference>
<keyword evidence="4" id="KW-1185">Reference proteome</keyword>
<feature type="compositionally biased region" description="Polar residues" evidence="1">
    <location>
        <begin position="376"/>
        <end position="392"/>
    </location>
</feature>
<proteinExistence type="predicted"/>
<dbReference type="AlphaFoldDB" id="A0A0R1K9A6"/>
<dbReference type="InterPro" id="IPR048121">
    <property type="entry name" value="Tannase_A"/>
</dbReference>